<dbReference type="SUPFAM" id="SSF53448">
    <property type="entry name" value="Nucleotide-diphospho-sugar transferases"/>
    <property type="match status" value="1"/>
</dbReference>
<evidence type="ECO:0000313" key="3">
    <source>
        <dbReference type="Proteomes" id="UP000535937"/>
    </source>
</evidence>
<feature type="domain" description="Glycosyltransferase 2-like" evidence="1">
    <location>
        <begin position="6"/>
        <end position="124"/>
    </location>
</feature>
<dbReference type="CDD" id="cd04179">
    <property type="entry name" value="DPM_DPG-synthase_like"/>
    <property type="match status" value="1"/>
</dbReference>
<accession>A0A7W4ZC11</accession>
<dbReference type="Gene3D" id="3.90.550.10">
    <property type="entry name" value="Spore Coat Polysaccharide Biosynthesis Protein SpsA, Chain A"/>
    <property type="match status" value="1"/>
</dbReference>
<keyword evidence="3" id="KW-1185">Reference proteome</keyword>
<dbReference type="GO" id="GO:0006487">
    <property type="term" value="P:protein N-linked glycosylation"/>
    <property type="evidence" value="ECO:0007669"/>
    <property type="project" value="TreeGrafter"/>
</dbReference>
<dbReference type="EMBL" id="JACHWZ010000021">
    <property type="protein sequence ID" value="MBB3062860.1"/>
    <property type="molecule type" value="Genomic_DNA"/>
</dbReference>
<gene>
    <name evidence="2" type="ORF">FHS09_003710</name>
</gene>
<dbReference type="Proteomes" id="UP000535937">
    <property type="component" value="Unassembled WGS sequence"/>
</dbReference>
<reference evidence="2 3" key="1">
    <citation type="submission" date="2020-08" db="EMBL/GenBank/DDBJ databases">
        <title>Genomic Encyclopedia of Type Strains, Phase III (KMG-III): the genomes of soil and plant-associated and newly described type strains.</title>
        <authorList>
            <person name="Whitman W."/>
        </authorList>
    </citation>
    <scope>NUCLEOTIDE SEQUENCE [LARGE SCALE GENOMIC DNA]</scope>
    <source>
        <strain evidence="2 3">CECT 8799</strain>
    </source>
</reference>
<dbReference type="Pfam" id="PF00535">
    <property type="entry name" value="Glycos_transf_2"/>
    <property type="match status" value="1"/>
</dbReference>
<protein>
    <submittedName>
        <fullName evidence="2">Glycosyltransferase involved in cell wall biosynthesis</fullName>
    </submittedName>
</protein>
<dbReference type="InterPro" id="IPR029044">
    <property type="entry name" value="Nucleotide-diphossugar_trans"/>
</dbReference>
<dbReference type="InterPro" id="IPR001173">
    <property type="entry name" value="Glyco_trans_2-like"/>
</dbReference>
<proteinExistence type="predicted"/>
<evidence type="ECO:0000259" key="1">
    <source>
        <dbReference type="Pfam" id="PF00535"/>
    </source>
</evidence>
<organism evidence="2 3">
    <name type="scientific">Microbulbifer rhizosphaerae</name>
    <dbReference type="NCBI Taxonomy" id="1562603"/>
    <lineage>
        <taxon>Bacteria</taxon>
        <taxon>Pseudomonadati</taxon>
        <taxon>Pseudomonadota</taxon>
        <taxon>Gammaproteobacteria</taxon>
        <taxon>Cellvibrionales</taxon>
        <taxon>Microbulbiferaceae</taxon>
        <taxon>Microbulbifer</taxon>
    </lineage>
</organism>
<dbReference type="AlphaFoldDB" id="A0A7W4ZC11"/>
<sequence length="246" mass="27683">MVKPCFVIPVYNHERAIAGTLDSLRGFGVPCVLVDDGCNESCREELQRLSREQGDWLHLVVRGENGGKGAAVKTGLRAARELGFSHGIQVDADGQHDPADIPQFLHHCREDPTALICGYPVYDRSVPLARLLGRYLTHVWVWINTLSLEIRDSMCGLRCYPLVATVALIDGEYTGDRMDFDPEVLVRWHWRGGELVQLPVQVRYPVDGVSHFRGLQDNMLISAMHTRLFFGMLARLPRRLKPEAAL</sequence>
<name>A0A7W4ZC11_9GAMM</name>
<evidence type="ECO:0000313" key="2">
    <source>
        <dbReference type="EMBL" id="MBB3062860.1"/>
    </source>
</evidence>
<dbReference type="PANTHER" id="PTHR10859">
    <property type="entry name" value="GLYCOSYL TRANSFERASE"/>
    <property type="match status" value="1"/>
</dbReference>
<dbReference type="GO" id="GO:0016740">
    <property type="term" value="F:transferase activity"/>
    <property type="evidence" value="ECO:0007669"/>
    <property type="project" value="UniProtKB-KW"/>
</dbReference>
<dbReference type="PANTHER" id="PTHR10859:SF91">
    <property type="entry name" value="DOLICHYL-PHOSPHATE BETA-GLUCOSYLTRANSFERASE"/>
    <property type="match status" value="1"/>
</dbReference>
<dbReference type="RefSeq" id="WP_183462530.1">
    <property type="nucleotide sequence ID" value="NZ_JACHWZ010000021.1"/>
</dbReference>
<comment type="caution">
    <text evidence="2">The sequence shown here is derived from an EMBL/GenBank/DDBJ whole genome shotgun (WGS) entry which is preliminary data.</text>
</comment>
<keyword evidence="2" id="KW-0808">Transferase</keyword>